<gene>
    <name evidence="2" type="ORF">A4R35_06120</name>
</gene>
<evidence type="ECO:0008006" key="4">
    <source>
        <dbReference type="Google" id="ProtNLM"/>
    </source>
</evidence>
<dbReference type="Proteomes" id="UP000248706">
    <property type="component" value="Unassembled WGS sequence"/>
</dbReference>
<keyword evidence="3" id="KW-1185">Reference proteome</keyword>
<dbReference type="EMBL" id="MCIF01000002">
    <property type="protein sequence ID" value="RAQ95104.1"/>
    <property type="molecule type" value="Genomic_DNA"/>
</dbReference>
<feature type="region of interest" description="Disordered" evidence="1">
    <location>
        <begin position="87"/>
        <end position="178"/>
    </location>
</feature>
<comment type="caution">
    <text evidence="2">The sequence shown here is derived from an EMBL/GenBank/DDBJ whole genome shotgun (WGS) entry which is preliminary data.</text>
</comment>
<dbReference type="AlphaFoldDB" id="A0A328VJ36"/>
<accession>A0A328VJ36</accession>
<sequence>MPSRPVFSAPSLAEVLKQLRIYRPSGLLTIQRARGAPPEEVYITVERGQPTLVVWNRQQQEASEAVLAWLNSWGEIRFTFQSAEPLLQLPAPGQPEPQEGAPTGEGTRRPTWPPLSLQSGPLPTVRGRSSARQTISLQGQHGSMGSPPTQARSSSAGQTHVQVPSQAQPQNGRLTPRFGDSLVLPAVKPNQPSGPLPPETVVPSLTALGKEYAATAVPRYDRIVFLLINGRRTLGDLAQLTRRTPAEVYASLQRLQEQGLIQLTLPPTNGHAPSSSSSR</sequence>
<evidence type="ECO:0000313" key="2">
    <source>
        <dbReference type="EMBL" id="RAQ95104.1"/>
    </source>
</evidence>
<evidence type="ECO:0000313" key="3">
    <source>
        <dbReference type="Proteomes" id="UP000248706"/>
    </source>
</evidence>
<evidence type="ECO:0000256" key="1">
    <source>
        <dbReference type="SAM" id="MobiDB-lite"/>
    </source>
</evidence>
<reference evidence="2 3" key="1">
    <citation type="submission" date="2016-08" db="EMBL/GenBank/DDBJ databases">
        <title>Analysis of Carbohydrate Active Enzymes in Thermogemmatispora T81 Reveals Carbohydrate Degradation Ability.</title>
        <authorList>
            <person name="Tomazini A."/>
            <person name="Lal S."/>
            <person name="Stott M."/>
            <person name="Henrissat B."/>
            <person name="Polikarpov I."/>
            <person name="Sparling R."/>
            <person name="Levin D.B."/>
        </authorList>
    </citation>
    <scope>NUCLEOTIDE SEQUENCE [LARGE SCALE GENOMIC DNA]</scope>
    <source>
        <strain evidence="2 3">T81</strain>
    </source>
</reference>
<dbReference type="SUPFAM" id="SSF46785">
    <property type="entry name" value="Winged helix' DNA-binding domain"/>
    <property type="match status" value="1"/>
</dbReference>
<protein>
    <recommendedName>
        <fullName evidence="4">DUF4388 domain-containing protein</fullName>
    </recommendedName>
</protein>
<proteinExistence type="predicted"/>
<dbReference type="OrthoDB" id="153144at2"/>
<name>A0A328VJ36_9CHLR</name>
<dbReference type="InterPro" id="IPR036390">
    <property type="entry name" value="WH_DNA-bd_sf"/>
</dbReference>
<feature type="compositionally biased region" description="Polar residues" evidence="1">
    <location>
        <begin position="130"/>
        <end position="173"/>
    </location>
</feature>
<dbReference type="RefSeq" id="WP_112427551.1">
    <property type="nucleotide sequence ID" value="NZ_MCIF01000002.1"/>
</dbReference>
<organism evidence="2 3">
    <name type="scientific">Thermogemmatispora tikiterensis</name>
    <dbReference type="NCBI Taxonomy" id="1825093"/>
    <lineage>
        <taxon>Bacteria</taxon>
        <taxon>Bacillati</taxon>
        <taxon>Chloroflexota</taxon>
        <taxon>Ktedonobacteria</taxon>
        <taxon>Thermogemmatisporales</taxon>
        <taxon>Thermogemmatisporaceae</taxon>
        <taxon>Thermogemmatispora</taxon>
    </lineage>
</organism>